<name>A0A8R7K0B1_TRIUA</name>
<evidence type="ECO:0000256" key="1">
    <source>
        <dbReference type="SAM" id="MobiDB-lite"/>
    </source>
</evidence>
<feature type="compositionally biased region" description="Low complexity" evidence="1">
    <location>
        <begin position="114"/>
        <end position="127"/>
    </location>
</feature>
<protein>
    <submittedName>
        <fullName evidence="2">Uncharacterized protein</fullName>
    </submittedName>
</protein>
<dbReference type="Gramene" id="TuG1812G0100002626.01.T01">
    <property type="protein sequence ID" value="TuG1812G0100002626.01.T01.cds381678"/>
    <property type="gene ID" value="TuG1812G0100002626.01"/>
</dbReference>
<keyword evidence="3" id="KW-1185">Reference proteome</keyword>
<dbReference type="AlphaFoldDB" id="A0A8R7K0B1"/>
<reference evidence="3" key="1">
    <citation type="journal article" date="2013" name="Nature">
        <title>Draft genome of the wheat A-genome progenitor Triticum urartu.</title>
        <authorList>
            <person name="Ling H.Q."/>
            <person name="Zhao S."/>
            <person name="Liu D."/>
            <person name="Wang J."/>
            <person name="Sun H."/>
            <person name="Zhang C."/>
            <person name="Fan H."/>
            <person name="Li D."/>
            <person name="Dong L."/>
            <person name="Tao Y."/>
            <person name="Gao C."/>
            <person name="Wu H."/>
            <person name="Li Y."/>
            <person name="Cui Y."/>
            <person name="Guo X."/>
            <person name="Zheng S."/>
            <person name="Wang B."/>
            <person name="Yu K."/>
            <person name="Liang Q."/>
            <person name="Yang W."/>
            <person name="Lou X."/>
            <person name="Chen J."/>
            <person name="Feng M."/>
            <person name="Jian J."/>
            <person name="Zhang X."/>
            <person name="Luo G."/>
            <person name="Jiang Y."/>
            <person name="Liu J."/>
            <person name="Wang Z."/>
            <person name="Sha Y."/>
            <person name="Zhang B."/>
            <person name="Wu H."/>
            <person name="Tang D."/>
            <person name="Shen Q."/>
            <person name="Xue P."/>
            <person name="Zou S."/>
            <person name="Wang X."/>
            <person name="Liu X."/>
            <person name="Wang F."/>
            <person name="Yang Y."/>
            <person name="An X."/>
            <person name="Dong Z."/>
            <person name="Zhang K."/>
            <person name="Zhang X."/>
            <person name="Luo M.C."/>
            <person name="Dvorak J."/>
            <person name="Tong Y."/>
            <person name="Wang J."/>
            <person name="Yang H."/>
            <person name="Li Z."/>
            <person name="Wang D."/>
            <person name="Zhang A."/>
            <person name="Wang J."/>
        </authorList>
    </citation>
    <scope>NUCLEOTIDE SEQUENCE</scope>
    <source>
        <strain evidence="3">cv. G1812</strain>
    </source>
</reference>
<evidence type="ECO:0000313" key="2">
    <source>
        <dbReference type="EnsemblPlants" id="TuG1812G0100002626.01.T01.cds381678"/>
    </source>
</evidence>
<sequence>MAEAGAKAGPPAALPTVAAAAAALRRFRSVEFQWFLTELSVRPTSLRAMVAHLLPCLLWRSKMRRSSSGVKARRCTPGLSWLHQRRRQDLPVRPGISALMTVQFRAPWRATASRSSSSSSGLHDPLILPAPAPALSDPPPPSGMPPLPSLAASVSVSR</sequence>
<accession>A0A8R7K0B1</accession>
<proteinExistence type="predicted"/>
<organism evidence="2 3">
    <name type="scientific">Triticum urartu</name>
    <name type="common">Red wild einkorn</name>
    <name type="synonym">Crithodium urartu</name>
    <dbReference type="NCBI Taxonomy" id="4572"/>
    <lineage>
        <taxon>Eukaryota</taxon>
        <taxon>Viridiplantae</taxon>
        <taxon>Streptophyta</taxon>
        <taxon>Embryophyta</taxon>
        <taxon>Tracheophyta</taxon>
        <taxon>Spermatophyta</taxon>
        <taxon>Magnoliopsida</taxon>
        <taxon>Liliopsida</taxon>
        <taxon>Poales</taxon>
        <taxon>Poaceae</taxon>
        <taxon>BOP clade</taxon>
        <taxon>Pooideae</taxon>
        <taxon>Triticodae</taxon>
        <taxon>Triticeae</taxon>
        <taxon>Triticinae</taxon>
        <taxon>Triticum</taxon>
    </lineage>
</organism>
<dbReference type="Proteomes" id="UP000015106">
    <property type="component" value="Chromosome 1"/>
</dbReference>
<feature type="compositionally biased region" description="Low complexity" evidence="1">
    <location>
        <begin position="149"/>
        <end position="158"/>
    </location>
</feature>
<evidence type="ECO:0000313" key="3">
    <source>
        <dbReference type="Proteomes" id="UP000015106"/>
    </source>
</evidence>
<reference evidence="2" key="3">
    <citation type="submission" date="2022-06" db="UniProtKB">
        <authorList>
            <consortium name="EnsemblPlants"/>
        </authorList>
    </citation>
    <scope>IDENTIFICATION</scope>
</reference>
<dbReference type="EnsemblPlants" id="TuG1812G0100002626.01.T01">
    <property type="protein sequence ID" value="TuG1812G0100002626.01.T01.cds381678"/>
    <property type="gene ID" value="TuG1812G0100002626.01"/>
</dbReference>
<reference evidence="2" key="2">
    <citation type="submission" date="2018-03" db="EMBL/GenBank/DDBJ databases">
        <title>The Triticum urartu genome reveals the dynamic nature of wheat genome evolution.</title>
        <authorList>
            <person name="Ling H."/>
            <person name="Ma B."/>
            <person name="Shi X."/>
            <person name="Liu H."/>
            <person name="Dong L."/>
            <person name="Sun H."/>
            <person name="Cao Y."/>
            <person name="Gao Q."/>
            <person name="Zheng S."/>
            <person name="Li Y."/>
            <person name="Yu Y."/>
            <person name="Du H."/>
            <person name="Qi M."/>
            <person name="Li Y."/>
            <person name="Yu H."/>
            <person name="Cui Y."/>
            <person name="Wang N."/>
            <person name="Chen C."/>
            <person name="Wu H."/>
            <person name="Zhao Y."/>
            <person name="Zhang J."/>
            <person name="Li Y."/>
            <person name="Zhou W."/>
            <person name="Zhang B."/>
            <person name="Hu W."/>
            <person name="Eijk M."/>
            <person name="Tang J."/>
            <person name="Witsenboer H."/>
            <person name="Zhao S."/>
            <person name="Li Z."/>
            <person name="Zhang A."/>
            <person name="Wang D."/>
            <person name="Liang C."/>
        </authorList>
    </citation>
    <scope>NUCLEOTIDE SEQUENCE [LARGE SCALE GENOMIC DNA]</scope>
    <source>
        <strain evidence="2">cv. G1812</strain>
    </source>
</reference>
<feature type="region of interest" description="Disordered" evidence="1">
    <location>
        <begin position="114"/>
        <end position="158"/>
    </location>
</feature>
<feature type="compositionally biased region" description="Pro residues" evidence="1">
    <location>
        <begin position="128"/>
        <end position="148"/>
    </location>
</feature>